<dbReference type="EMBL" id="JACAZH010000035">
    <property type="protein sequence ID" value="KAF7337222.1"/>
    <property type="molecule type" value="Genomic_DNA"/>
</dbReference>
<evidence type="ECO:0000313" key="2">
    <source>
        <dbReference type="EMBL" id="KAF7337222.1"/>
    </source>
</evidence>
<keyword evidence="3" id="KW-1185">Reference proteome</keyword>
<organism evidence="2 3">
    <name type="scientific">Mycena sanguinolenta</name>
    <dbReference type="NCBI Taxonomy" id="230812"/>
    <lineage>
        <taxon>Eukaryota</taxon>
        <taxon>Fungi</taxon>
        <taxon>Dikarya</taxon>
        <taxon>Basidiomycota</taxon>
        <taxon>Agaricomycotina</taxon>
        <taxon>Agaricomycetes</taxon>
        <taxon>Agaricomycetidae</taxon>
        <taxon>Agaricales</taxon>
        <taxon>Marasmiineae</taxon>
        <taxon>Mycenaceae</taxon>
        <taxon>Mycena</taxon>
    </lineage>
</organism>
<evidence type="ECO:0000313" key="3">
    <source>
        <dbReference type="Proteomes" id="UP000623467"/>
    </source>
</evidence>
<name>A0A8H6XAU3_9AGAR</name>
<accession>A0A8H6XAU3</accession>
<dbReference type="Proteomes" id="UP000623467">
    <property type="component" value="Unassembled WGS sequence"/>
</dbReference>
<evidence type="ECO:0000256" key="1">
    <source>
        <dbReference type="SAM" id="MobiDB-lite"/>
    </source>
</evidence>
<protein>
    <submittedName>
        <fullName evidence="2">Uncharacterized protein</fullName>
    </submittedName>
</protein>
<feature type="region of interest" description="Disordered" evidence="1">
    <location>
        <begin position="1"/>
        <end position="28"/>
    </location>
</feature>
<proteinExistence type="predicted"/>
<reference evidence="2" key="1">
    <citation type="submission" date="2020-05" db="EMBL/GenBank/DDBJ databases">
        <title>Mycena genomes resolve the evolution of fungal bioluminescence.</title>
        <authorList>
            <person name="Tsai I.J."/>
        </authorList>
    </citation>
    <scope>NUCLEOTIDE SEQUENCE</scope>
    <source>
        <strain evidence="2">160909Yilan</strain>
    </source>
</reference>
<sequence>MVCASAPQAADPTAPAPALDSAASSMVGDLSTPAQTRCTATNPLQSAKAYQKLVQKSGVADDYLYDPLCGLQVLIEADWTGEGYCDACVKRRREMWANKREKLWENLDIWLDCKHC</sequence>
<comment type="caution">
    <text evidence="2">The sequence shown here is derived from an EMBL/GenBank/DDBJ whole genome shotgun (WGS) entry which is preliminary data.</text>
</comment>
<feature type="compositionally biased region" description="Low complexity" evidence="1">
    <location>
        <begin position="1"/>
        <end position="25"/>
    </location>
</feature>
<dbReference type="AlphaFoldDB" id="A0A8H6XAU3"/>
<dbReference type="OrthoDB" id="2746456at2759"/>
<gene>
    <name evidence="2" type="ORF">MSAN_02274600</name>
</gene>